<evidence type="ECO:0000256" key="5">
    <source>
        <dbReference type="ARBA" id="ARBA00050018"/>
    </source>
</evidence>
<name>A0ABY6Z3Q7_9BACL</name>
<dbReference type="Gene3D" id="3.50.50.60">
    <property type="entry name" value="FAD/NAD(P)-binding domain"/>
    <property type="match status" value="1"/>
</dbReference>
<protein>
    <recommendedName>
        <fullName evidence="5">glycine oxidase</fullName>
        <ecNumber evidence="5">1.4.3.19</ecNumber>
    </recommendedName>
</protein>
<keyword evidence="2" id="KW-0784">Thiamine biosynthesis</keyword>
<evidence type="ECO:0000259" key="6">
    <source>
        <dbReference type="Pfam" id="PF01266"/>
    </source>
</evidence>
<evidence type="ECO:0000256" key="4">
    <source>
        <dbReference type="ARBA" id="ARBA00049872"/>
    </source>
</evidence>
<sequence length="373" mass="40646">MDELFDVIVIGGGAIGMTSAWRIAQTGRRVLLLERGQLGGEASSAAAGMLGAQLEVSEPGPFYQLCLESRSLYENFVNELYEITGIDAQLMHNGIFQLAYSETEAQALHERMKWQTAGGANAEWIDSQSVAEQEPVLSGCLGALLLPDDSNVNARLLTRSLGVAVHRTCTVHEGIHVTDIQPLSGGGYTVMTATNSYIGESVVVAAGAWAERLLQPFSTPCTIRPVKGQLLTIRPRHGQRLRRTVFNDHVYLVPKRDGTIVVGATEERDSGFNRDVTIDSLMSLLFAAQRIAPGLHDAVFEQSWTGLRPGSPNGQPWIGEIPEYPGLHVAVGHFRNGILLSPVTGNMVTQSVKGEPWPERWQPFHVILQSEVC</sequence>
<dbReference type="Proteomes" id="UP001164803">
    <property type="component" value="Chromosome"/>
</dbReference>
<keyword evidence="3 7" id="KW-0560">Oxidoreductase</keyword>
<dbReference type="NCBIfam" id="TIGR02352">
    <property type="entry name" value="thiamin_ThiO"/>
    <property type="match status" value="1"/>
</dbReference>
<gene>
    <name evidence="7" type="primary">thiO</name>
    <name evidence="7" type="ORF">NZD86_22870</name>
</gene>
<feature type="domain" description="FAD dependent oxidoreductase" evidence="6">
    <location>
        <begin position="6"/>
        <end position="350"/>
    </location>
</feature>
<accession>A0ABY6Z3Q7</accession>
<evidence type="ECO:0000256" key="1">
    <source>
        <dbReference type="ARBA" id="ARBA00004948"/>
    </source>
</evidence>
<evidence type="ECO:0000313" key="7">
    <source>
        <dbReference type="EMBL" id="WAH36966.1"/>
    </source>
</evidence>
<dbReference type="PANTHER" id="PTHR13847">
    <property type="entry name" value="SARCOSINE DEHYDROGENASE-RELATED"/>
    <property type="match status" value="1"/>
</dbReference>
<dbReference type="RefSeq" id="WP_268044375.1">
    <property type="nucleotide sequence ID" value="NZ_CP104064.1"/>
</dbReference>
<dbReference type="EC" id="1.4.3.19" evidence="5"/>
<dbReference type="Pfam" id="PF01266">
    <property type="entry name" value="DAO"/>
    <property type="match status" value="1"/>
</dbReference>
<evidence type="ECO:0000256" key="3">
    <source>
        <dbReference type="ARBA" id="ARBA00023002"/>
    </source>
</evidence>
<dbReference type="SUPFAM" id="SSF54373">
    <property type="entry name" value="FAD-linked reductases, C-terminal domain"/>
    <property type="match status" value="1"/>
</dbReference>
<reference evidence="7" key="1">
    <citation type="submission" date="2022-08" db="EMBL/GenBank/DDBJ databases">
        <title>Alicyclobacillus dauci DSM2870, complete genome.</title>
        <authorList>
            <person name="Wang Q."/>
            <person name="Cai R."/>
            <person name="Wang Z."/>
        </authorList>
    </citation>
    <scope>NUCLEOTIDE SEQUENCE</scope>
    <source>
        <strain evidence="7">DSM 28700</strain>
    </source>
</reference>
<dbReference type="SUPFAM" id="SSF51905">
    <property type="entry name" value="FAD/NAD(P)-binding domain"/>
    <property type="match status" value="1"/>
</dbReference>
<proteinExistence type="predicted"/>
<dbReference type="GO" id="GO:0043799">
    <property type="term" value="F:glycine oxidase activity"/>
    <property type="evidence" value="ECO:0007669"/>
    <property type="project" value="UniProtKB-EC"/>
</dbReference>
<comment type="pathway">
    <text evidence="1">Cofactor biosynthesis; thiamine diphosphate biosynthesis.</text>
</comment>
<dbReference type="PANTHER" id="PTHR13847:SF289">
    <property type="entry name" value="GLYCINE OXIDASE"/>
    <property type="match status" value="1"/>
</dbReference>
<evidence type="ECO:0000313" key="8">
    <source>
        <dbReference type="Proteomes" id="UP001164803"/>
    </source>
</evidence>
<comment type="catalytic activity">
    <reaction evidence="4">
        <text>glycine + O2 + H2O = glyoxylate + H2O2 + NH4(+)</text>
        <dbReference type="Rhea" id="RHEA:11532"/>
        <dbReference type="ChEBI" id="CHEBI:15377"/>
        <dbReference type="ChEBI" id="CHEBI:15379"/>
        <dbReference type="ChEBI" id="CHEBI:16240"/>
        <dbReference type="ChEBI" id="CHEBI:28938"/>
        <dbReference type="ChEBI" id="CHEBI:36655"/>
        <dbReference type="ChEBI" id="CHEBI:57305"/>
        <dbReference type="EC" id="1.4.3.19"/>
    </reaction>
</comment>
<dbReference type="EMBL" id="CP104064">
    <property type="protein sequence ID" value="WAH36966.1"/>
    <property type="molecule type" value="Genomic_DNA"/>
</dbReference>
<organism evidence="7 8">
    <name type="scientific">Alicyclobacillus dauci</name>
    <dbReference type="NCBI Taxonomy" id="1475485"/>
    <lineage>
        <taxon>Bacteria</taxon>
        <taxon>Bacillati</taxon>
        <taxon>Bacillota</taxon>
        <taxon>Bacilli</taxon>
        <taxon>Bacillales</taxon>
        <taxon>Alicyclobacillaceae</taxon>
        <taxon>Alicyclobacillus</taxon>
    </lineage>
</organism>
<evidence type="ECO:0000256" key="2">
    <source>
        <dbReference type="ARBA" id="ARBA00022977"/>
    </source>
</evidence>
<dbReference type="InterPro" id="IPR012727">
    <property type="entry name" value="Gly_oxidase_ThiO"/>
</dbReference>
<dbReference type="InterPro" id="IPR006076">
    <property type="entry name" value="FAD-dep_OxRdtase"/>
</dbReference>
<keyword evidence="8" id="KW-1185">Reference proteome</keyword>
<dbReference type="Gene3D" id="3.30.9.10">
    <property type="entry name" value="D-Amino Acid Oxidase, subunit A, domain 2"/>
    <property type="match status" value="1"/>
</dbReference>
<dbReference type="InterPro" id="IPR036188">
    <property type="entry name" value="FAD/NAD-bd_sf"/>
</dbReference>